<protein>
    <recommendedName>
        <fullName evidence="3">Transmembrane protein</fullName>
    </recommendedName>
</protein>
<organism evidence="1 2">
    <name type="scientific">Niastella koreensis</name>
    <dbReference type="NCBI Taxonomy" id="354356"/>
    <lineage>
        <taxon>Bacteria</taxon>
        <taxon>Pseudomonadati</taxon>
        <taxon>Bacteroidota</taxon>
        <taxon>Chitinophagia</taxon>
        <taxon>Chitinophagales</taxon>
        <taxon>Chitinophagaceae</taxon>
        <taxon>Niastella</taxon>
    </lineage>
</organism>
<gene>
    <name evidence="1" type="ORF">A4D02_25010</name>
</gene>
<dbReference type="RefSeq" id="WP_014219924.1">
    <property type="nucleotide sequence ID" value="NZ_LWBO01000005.1"/>
</dbReference>
<proteinExistence type="predicted"/>
<reference evidence="1 2" key="1">
    <citation type="submission" date="2016-04" db="EMBL/GenBank/DDBJ databases">
        <authorList>
            <person name="Chen L."/>
            <person name="Zhuang W."/>
            <person name="Wang G."/>
        </authorList>
    </citation>
    <scope>NUCLEOTIDE SEQUENCE [LARGE SCALE GENOMIC DNA]</scope>
    <source>
        <strain evidence="2">GR20</strain>
    </source>
</reference>
<dbReference type="InterPro" id="IPR025293">
    <property type="entry name" value="YfiR/HmsC-like"/>
</dbReference>
<dbReference type="EMBL" id="LWBO01000005">
    <property type="protein sequence ID" value="OQP51388.1"/>
    <property type="molecule type" value="Genomic_DNA"/>
</dbReference>
<dbReference type="Pfam" id="PF13689">
    <property type="entry name" value="DUF4154"/>
    <property type="match status" value="1"/>
</dbReference>
<name>A0ABX3NZA9_9BACT</name>
<sequence length="186" mass="20755">MSLLYIKKNHVQLPPGLYRAMLALFIFLFFPLFDGWAQGNYAIQANIIYRFTKYVNWPDEKKAEDFVIGIVGDTPLYDELTHFTANKTAGGRAIVVKKFSASAPRYNCQILFISDEESSSIKRIAASTSGMPTLLVSESEGVARKGSCINFVTVDDHLKLEINKTAIEKRTLDIATELLSLGVIVK</sequence>
<accession>A0ABX3NZA9</accession>
<keyword evidence="2" id="KW-1185">Reference proteome</keyword>
<dbReference type="Proteomes" id="UP000192277">
    <property type="component" value="Unassembled WGS sequence"/>
</dbReference>
<evidence type="ECO:0000313" key="1">
    <source>
        <dbReference type="EMBL" id="OQP51388.1"/>
    </source>
</evidence>
<comment type="caution">
    <text evidence="1">The sequence shown here is derived from an EMBL/GenBank/DDBJ whole genome shotgun (WGS) entry which is preliminary data.</text>
</comment>
<evidence type="ECO:0008006" key="3">
    <source>
        <dbReference type="Google" id="ProtNLM"/>
    </source>
</evidence>
<evidence type="ECO:0000313" key="2">
    <source>
        <dbReference type="Proteomes" id="UP000192277"/>
    </source>
</evidence>